<dbReference type="InterPro" id="IPR011075">
    <property type="entry name" value="TetR_C"/>
</dbReference>
<dbReference type="SUPFAM" id="SSF48498">
    <property type="entry name" value="Tetracyclin repressor-like, C-terminal domain"/>
    <property type="match status" value="1"/>
</dbReference>
<reference evidence="6 7" key="1">
    <citation type="journal article" date="2018" name="Aquat. Microb. Ecol.">
        <title>Gammaproteobacterial methanotrophs dominate.</title>
        <authorList>
            <person name="Rissanen A.J."/>
            <person name="Saarenheimo J."/>
            <person name="Tiirola M."/>
            <person name="Peura S."/>
            <person name="Aalto S.L."/>
            <person name="Karvinen A."/>
            <person name="Nykanen H."/>
        </authorList>
    </citation>
    <scope>NUCLEOTIDE SEQUENCE [LARGE SCALE GENOMIC DNA]</scope>
    <source>
        <strain evidence="6">AMbin10</strain>
    </source>
</reference>
<protein>
    <submittedName>
        <fullName evidence="6">TetR family transcriptional regulator</fullName>
    </submittedName>
</protein>
<evidence type="ECO:0000256" key="1">
    <source>
        <dbReference type="ARBA" id="ARBA00023015"/>
    </source>
</evidence>
<dbReference type="SUPFAM" id="SSF46689">
    <property type="entry name" value="Homeodomain-like"/>
    <property type="match status" value="1"/>
</dbReference>
<evidence type="ECO:0000256" key="2">
    <source>
        <dbReference type="ARBA" id="ARBA00023125"/>
    </source>
</evidence>
<evidence type="ECO:0000313" key="7">
    <source>
        <dbReference type="Proteomes" id="UP000249396"/>
    </source>
</evidence>
<comment type="caution">
    <text evidence="6">The sequence shown here is derived from an EMBL/GenBank/DDBJ whole genome shotgun (WGS) entry which is preliminary data.</text>
</comment>
<proteinExistence type="predicted"/>
<dbReference type="InterPro" id="IPR001647">
    <property type="entry name" value="HTH_TetR"/>
</dbReference>
<name>A0A2W4QTI5_9GAMM</name>
<dbReference type="Proteomes" id="UP000249396">
    <property type="component" value="Unassembled WGS sequence"/>
</dbReference>
<keyword evidence="2 4" id="KW-0238">DNA-binding</keyword>
<sequence length="198" mass="22224">MMKNTSKHLTREKLLDQGVVMFTEHGFHGVGLQNILNSVGVPKGSFYNYFTSKEEFCAASIAHYIEPYIILLDGWLKHPGVGALVALEGYFGELTSELKQRNFSGGCLLGNLIGEVGDTSETCRIALGIAVYRYRDKLSEGIERGQREGVFRMDLKAEDMADFLSDAWQGALLRMKIERSTRPLEACCKNILRGYFRV</sequence>
<evidence type="ECO:0000259" key="5">
    <source>
        <dbReference type="PROSITE" id="PS50977"/>
    </source>
</evidence>
<dbReference type="EMBL" id="QJPH01000456">
    <property type="protein sequence ID" value="PZN73479.1"/>
    <property type="molecule type" value="Genomic_DNA"/>
</dbReference>
<dbReference type="Gene3D" id="1.10.357.10">
    <property type="entry name" value="Tetracycline Repressor, domain 2"/>
    <property type="match status" value="1"/>
</dbReference>
<feature type="domain" description="HTH tetR-type" evidence="5">
    <location>
        <begin position="8"/>
        <end position="68"/>
    </location>
</feature>
<organism evidence="6 7">
    <name type="scientific">Candidatus Methylumidiphilus alinenensis</name>
    <dbReference type="NCBI Taxonomy" id="2202197"/>
    <lineage>
        <taxon>Bacteria</taxon>
        <taxon>Pseudomonadati</taxon>
        <taxon>Pseudomonadota</taxon>
        <taxon>Gammaproteobacteria</taxon>
        <taxon>Methylococcales</taxon>
        <taxon>Candidatus Methylumidiphilus</taxon>
    </lineage>
</organism>
<dbReference type="AlphaFoldDB" id="A0A2W4QTI5"/>
<keyword evidence="3" id="KW-0804">Transcription</keyword>
<accession>A0A2W4QTI5</accession>
<gene>
    <name evidence="6" type="ORF">DM484_22580</name>
</gene>
<dbReference type="InterPro" id="IPR009057">
    <property type="entry name" value="Homeodomain-like_sf"/>
</dbReference>
<dbReference type="GO" id="GO:0003677">
    <property type="term" value="F:DNA binding"/>
    <property type="evidence" value="ECO:0007669"/>
    <property type="project" value="UniProtKB-UniRule"/>
</dbReference>
<evidence type="ECO:0000256" key="4">
    <source>
        <dbReference type="PROSITE-ProRule" id="PRU00335"/>
    </source>
</evidence>
<dbReference type="InterPro" id="IPR036271">
    <property type="entry name" value="Tet_transcr_reg_TetR-rel_C_sf"/>
</dbReference>
<dbReference type="PANTHER" id="PTHR47506:SF6">
    <property type="entry name" value="HTH-TYPE TRANSCRIPTIONAL REPRESSOR NEMR"/>
    <property type="match status" value="1"/>
</dbReference>
<keyword evidence="1" id="KW-0805">Transcription regulation</keyword>
<evidence type="ECO:0000256" key="3">
    <source>
        <dbReference type="ARBA" id="ARBA00023163"/>
    </source>
</evidence>
<dbReference type="Pfam" id="PF00440">
    <property type="entry name" value="TetR_N"/>
    <property type="match status" value="1"/>
</dbReference>
<evidence type="ECO:0000313" key="6">
    <source>
        <dbReference type="EMBL" id="PZN73479.1"/>
    </source>
</evidence>
<dbReference type="PROSITE" id="PS50977">
    <property type="entry name" value="HTH_TETR_2"/>
    <property type="match status" value="1"/>
</dbReference>
<dbReference type="Pfam" id="PF16925">
    <property type="entry name" value="TetR_C_13"/>
    <property type="match status" value="1"/>
</dbReference>
<feature type="DNA-binding region" description="H-T-H motif" evidence="4">
    <location>
        <begin position="31"/>
        <end position="50"/>
    </location>
</feature>
<dbReference type="PRINTS" id="PR00455">
    <property type="entry name" value="HTHTETR"/>
</dbReference>
<dbReference type="PANTHER" id="PTHR47506">
    <property type="entry name" value="TRANSCRIPTIONAL REGULATORY PROTEIN"/>
    <property type="match status" value="1"/>
</dbReference>